<dbReference type="AlphaFoldDB" id="A0A5C6LLC7"/>
<dbReference type="EMBL" id="VOHS01000078">
    <property type="protein sequence ID" value="TWV90911.1"/>
    <property type="molecule type" value="Genomic_DNA"/>
</dbReference>
<reference evidence="1 2" key="1">
    <citation type="submission" date="2019-08" db="EMBL/GenBank/DDBJ databases">
        <title>Whole genome sequencing of chitin degrading bacteria Chitinophaga pinensis YS16.</title>
        <authorList>
            <person name="Singh R.P."/>
            <person name="Manchanda G."/>
            <person name="Maurya I.K."/>
            <person name="Joshi N.K."/>
            <person name="Srivastava A.K."/>
        </authorList>
    </citation>
    <scope>NUCLEOTIDE SEQUENCE [LARGE SCALE GENOMIC DNA]</scope>
    <source>
        <strain evidence="1 2">YS-16</strain>
    </source>
</reference>
<sequence>MRPSVTEMYAKILLSKGDYDTAYAKLSKLAGRGLLNPTTRKQLEEAYTKVRGGSGFQTYLDSLKGHLDSNVEEEMANRSLNSQHPTSR</sequence>
<evidence type="ECO:0000313" key="1">
    <source>
        <dbReference type="EMBL" id="TWV90911.1"/>
    </source>
</evidence>
<keyword evidence="2" id="KW-1185">Reference proteome</keyword>
<evidence type="ECO:0008006" key="3">
    <source>
        <dbReference type="Google" id="ProtNLM"/>
    </source>
</evidence>
<protein>
    <recommendedName>
        <fullName evidence="3">Tetratricopeptide repeat protein</fullName>
    </recommendedName>
</protein>
<organism evidence="1 2">
    <name type="scientific">Chitinophaga pinensis</name>
    <dbReference type="NCBI Taxonomy" id="79329"/>
    <lineage>
        <taxon>Bacteria</taxon>
        <taxon>Pseudomonadati</taxon>
        <taxon>Bacteroidota</taxon>
        <taxon>Chitinophagia</taxon>
        <taxon>Chitinophagales</taxon>
        <taxon>Chitinophagaceae</taxon>
        <taxon>Chitinophaga</taxon>
    </lineage>
</organism>
<evidence type="ECO:0000313" key="2">
    <source>
        <dbReference type="Proteomes" id="UP000318815"/>
    </source>
</evidence>
<comment type="caution">
    <text evidence="1">The sequence shown here is derived from an EMBL/GenBank/DDBJ whole genome shotgun (WGS) entry which is preliminary data.</text>
</comment>
<proteinExistence type="predicted"/>
<name>A0A5C6LLC7_9BACT</name>
<gene>
    <name evidence="1" type="ORF">FEF09_29100</name>
</gene>
<accession>A0A5C6LLC7</accession>
<dbReference type="Proteomes" id="UP000318815">
    <property type="component" value="Unassembled WGS sequence"/>
</dbReference>
<dbReference type="RefSeq" id="WP_146308330.1">
    <property type="nucleotide sequence ID" value="NZ_VOHS01000078.1"/>
</dbReference>